<protein>
    <submittedName>
        <fullName evidence="3">Glycosyltransferase family 1 protein</fullName>
    </submittedName>
</protein>
<proteinExistence type="predicted"/>
<comment type="caution">
    <text evidence="3">The sequence shown here is derived from an EMBL/GenBank/DDBJ whole genome shotgun (WGS) entry which is preliminary data.</text>
</comment>
<evidence type="ECO:0000259" key="1">
    <source>
        <dbReference type="Pfam" id="PF00534"/>
    </source>
</evidence>
<dbReference type="InterPro" id="IPR001296">
    <property type="entry name" value="Glyco_trans_1"/>
</dbReference>
<dbReference type="GO" id="GO:0016757">
    <property type="term" value="F:glycosyltransferase activity"/>
    <property type="evidence" value="ECO:0007669"/>
    <property type="project" value="InterPro"/>
</dbReference>
<dbReference type="Gene3D" id="3.40.50.2000">
    <property type="entry name" value="Glycogen Phosphorylase B"/>
    <property type="match status" value="2"/>
</dbReference>
<feature type="domain" description="Glycosyltransferase subfamily 4-like N-terminal" evidence="2">
    <location>
        <begin position="60"/>
        <end position="173"/>
    </location>
</feature>
<dbReference type="SUPFAM" id="SSF53756">
    <property type="entry name" value="UDP-Glycosyltransferase/glycogen phosphorylase"/>
    <property type="match status" value="1"/>
</dbReference>
<dbReference type="EMBL" id="SIRE01000002">
    <property type="protein sequence ID" value="TBL81884.1"/>
    <property type="molecule type" value="Genomic_DNA"/>
</dbReference>
<dbReference type="AlphaFoldDB" id="A0A4Q9DXL6"/>
<keyword evidence="4" id="KW-1185">Reference proteome</keyword>
<dbReference type="Proteomes" id="UP000293142">
    <property type="component" value="Unassembled WGS sequence"/>
</dbReference>
<gene>
    <name evidence="3" type="ORF">EYB31_01820</name>
</gene>
<keyword evidence="3" id="KW-0808">Transferase</keyword>
<evidence type="ECO:0000259" key="2">
    <source>
        <dbReference type="Pfam" id="PF13439"/>
    </source>
</evidence>
<dbReference type="PANTHER" id="PTHR45947">
    <property type="entry name" value="SULFOQUINOVOSYL TRANSFERASE SQD2"/>
    <property type="match status" value="1"/>
</dbReference>
<dbReference type="CDD" id="cd03801">
    <property type="entry name" value="GT4_PimA-like"/>
    <property type="match status" value="1"/>
</dbReference>
<dbReference type="Pfam" id="PF13439">
    <property type="entry name" value="Glyco_transf_4"/>
    <property type="match status" value="1"/>
</dbReference>
<accession>A0A4Q9DXL6</accession>
<reference evidence="3 4" key="1">
    <citation type="submission" date="2019-02" db="EMBL/GenBank/DDBJ databases">
        <title>Paenibacillus sp. nov., isolated from surface-sterilized tissue of Thalictrum simplex L.</title>
        <authorList>
            <person name="Tuo L."/>
        </authorList>
    </citation>
    <scope>NUCLEOTIDE SEQUENCE [LARGE SCALE GENOMIC DNA]</scope>
    <source>
        <strain evidence="3 4">N2SHLJ1</strain>
    </source>
</reference>
<dbReference type="InterPro" id="IPR050194">
    <property type="entry name" value="Glycosyltransferase_grp1"/>
</dbReference>
<dbReference type="InterPro" id="IPR028098">
    <property type="entry name" value="Glyco_trans_4-like_N"/>
</dbReference>
<dbReference type="OrthoDB" id="139410at2"/>
<organism evidence="3 4">
    <name type="scientific">Paenibacillus thalictri</name>
    <dbReference type="NCBI Taxonomy" id="2527873"/>
    <lineage>
        <taxon>Bacteria</taxon>
        <taxon>Bacillati</taxon>
        <taxon>Bacillota</taxon>
        <taxon>Bacilli</taxon>
        <taxon>Bacillales</taxon>
        <taxon>Paenibacillaceae</taxon>
        <taxon>Paenibacillus</taxon>
    </lineage>
</organism>
<name>A0A4Q9DXL6_9BACL</name>
<sequence length="386" mass="44097">MNQPVVTIVTPGDLAILSGRSGSVELVVENVARRVSGVVKPIVFGKKTASLSAVETRDGVTYRRYPRVSMARYMRNVSRHISKVRPQLIQVENRPNFVRYMRKKHPKAEIWLSLHSLTYVSPPFIGITALRRCLKAADRIIVNSEYMRDRIAEKVPAVENRIRVNWLGVDRERFISRWEDEGRRLRENMLEKTGLQGRPILLYVGRWTKQKGVHKLLEAMPAIVKEVPDAMLIIIGGSCYHNNKMTPYVKKLRRLARQVPHNVRFVSYVPHKEIPEWYRLADVHLVPSLKREAFGLVNLEAMASGVPVIGTRVGGIGEIVQHGVTGYLLDPQQIGKQLPYYAVSLLKNKELAQCLGEHSLRRVAQQFTWQHTADRWLALLQEQGRG</sequence>
<evidence type="ECO:0000313" key="3">
    <source>
        <dbReference type="EMBL" id="TBL81884.1"/>
    </source>
</evidence>
<dbReference type="PANTHER" id="PTHR45947:SF3">
    <property type="entry name" value="SULFOQUINOVOSYL TRANSFERASE SQD2"/>
    <property type="match status" value="1"/>
</dbReference>
<dbReference type="Pfam" id="PF00534">
    <property type="entry name" value="Glycos_transf_1"/>
    <property type="match status" value="1"/>
</dbReference>
<feature type="domain" description="Glycosyl transferase family 1" evidence="1">
    <location>
        <begin position="188"/>
        <end position="357"/>
    </location>
</feature>
<evidence type="ECO:0000313" key="4">
    <source>
        <dbReference type="Proteomes" id="UP000293142"/>
    </source>
</evidence>